<comment type="similarity">
    <text evidence="1">Belongs to the peptidase S41A family.</text>
</comment>
<dbReference type="GO" id="GO:0007165">
    <property type="term" value="P:signal transduction"/>
    <property type="evidence" value="ECO:0007669"/>
    <property type="project" value="TreeGrafter"/>
</dbReference>
<dbReference type="GO" id="GO:0004175">
    <property type="term" value="F:endopeptidase activity"/>
    <property type="evidence" value="ECO:0007669"/>
    <property type="project" value="TreeGrafter"/>
</dbReference>
<keyword evidence="3" id="KW-0378">Hydrolase</keyword>
<dbReference type="InterPro" id="IPR036034">
    <property type="entry name" value="PDZ_sf"/>
</dbReference>
<dbReference type="EMBL" id="UINC01028107">
    <property type="protein sequence ID" value="SVB08512.1"/>
    <property type="molecule type" value="Genomic_DNA"/>
</dbReference>
<reference evidence="7" key="1">
    <citation type="submission" date="2018-05" db="EMBL/GenBank/DDBJ databases">
        <authorList>
            <person name="Lanie J.A."/>
            <person name="Ng W.-L."/>
            <person name="Kazmierczak K.M."/>
            <person name="Andrzejewski T.M."/>
            <person name="Davidsen T.M."/>
            <person name="Wayne K.J."/>
            <person name="Tettelin H."/>
            <person name="Glass J.I."/>
            <person name="Rusch D."/>
            <person name="Podicherti R."/>
            <person name="Tsui H.-C.T."/>
            <person name="Winkler M.E."/>
        </authorList>
    </citation>
    <scope>NUCLEOTIDE SEQUENCE</scope>
</reference>
<dbReference type="GO" id="GO:0030288">
    <property type="term" value="C:outer membrane-bounded periplasmic space"/>
    <property type="evidence" value="ECO:0007669"/>
    <property type="project" value="TreeGrafter"/>
</dbReference>
<proteinExistence type="inferred from homology"/>
<organism evidence="7">
    <name type="scientific">marine metagenome</name>
    <dbReference type="NCBI Taxonomy" id="408172"/>
    <lineage>
        <taxon>unclassified sequences</taxon>
        <taxon>metagenomes</taxon>
        <taxon>ecological metagenomes</taxon>
    </lineage>
</organism>
<evidence type="ECO:0000256" key="3">
    <source>
        <dbReference type="ARBA" id="ARBA00022801"/>
    </source>
</evidence>
<gene>
    <name evidence="7" type="ORF">METZ01_LOCUS161366</name>
</gene>
<dbReference type="SUPFAM" id="SSF52096">
    <property type="entry name" value="ClpP/crotonase"/>
    <property type="match status" value="1"/>
</dbReference>
<keyword evidence="2" id="KW-0645">Protease</keyword>
<dbReference type="SMART" id="SM00228">
    <property type="entry name" value="PDZ"/>
    <property type="match status" value="1"/>
</dbReference>
<dbReference type="Pfam" id="PF00595">
    <property type="entry name" value="PDZ"/>
    <property type="match status" value="1"/>
</dbReference>
<dbReference type="GO" id="GO:0006508">
    <property type="term" value="P:proteolysis"/>
    <property type="evidence" value="ECO:0007669"/>
    <property type="project" value="UniProtKB-KW"/>
</dbReference>
<dbReference type="NCBIfam" id="TIGR00225">
    <property type="entry name" value="prc"/>
    <property type="match status" value="1"/>
</dbReference>
<accession>A0A382B5F8</accession>
<sequence>MAQTEGVFMIRKITSGLLMVLVVALPAAGQSPTTPRRDGPGSQEAGSEGAQIFLSVFRSVRDYGLEMLPDSALWDRAVNGLIRELNDPYAQAFTPAEFDEFQEGNTGNYAGIGVQITNLNETITITAVFRGTPAEQSGLEVGDLIIGVNNESTEGWTTRDASDAIRGEIGTTVNLQIARQGLRAPLTPTIARDSVHVSAVVADVVGPNIAYIGLDRVARGSSQEVDSALMRFRDAPGVILDLRGNPGGFLDEALKISDLFLEPGARLASAESRVPGQEGRNLDEAWNSQTPDRIPGKPVIVLVDRFSASASEIVAGALQDHDRALVIGERTFGKGVFQNIFRLTEKRHLRLTTGEWFTPLGRSLHRPRTMQGRPLEEDPDTFPIVTS</sequence>
<keyword evidence="4" id="KW-0720">Serine protease</keyword>
<dbReference type="GO" id="GO:0008236">
    <property type="term" value="F:serine-type peptidase activity"/>
    <property type="evidence" value="ECO:0007669"/>
    <property type="project" value="UniProtKB-KW"/>
</dbReference>
<evidence type="ECO:0000259" key="6">
    <source>
        <dbReference type="PROSITE" id="PS50106"/>
    </source>
</evidence>
<name>A0A382B5F8_9ZZZZ</name>
<dbReference type="Gene3D" id="3.90.226.10">
    <property type="entry name" value="2-enoyl-CoA Hydratase, Chain A, domain 1"/>
    <property type="match status" value="1"/>
</dbReference>
<protein>
    <recommendedName>
        <fullName evidence="6">PDZ domain-containing protein</fullName>
    </recommendedName>
</protein>
<feature type="region of interest" description="Disordered" evidence="5">
    <location>
        <begin position="362"/>
        <end position="387"/>
    </location>
</feature>
<dbReference type="InterPro" id="IPR004447">
    <property type="entry name" value="Peptidase_S41A"/>
</dbReference>
<dbReference type="CDD" id="cd07560">
    <property type="entry name" value="Peptidase_S41_CPP"/>
    <property type="match status" value="1"/>
</dbReference>
<dbReference type="PROSITE" id="PS50106">
    <property type="entry name" value="PDZ"/>
    <property type="match status" value="1"/>
</dbReference>
<dbReference type="CDD" id="cd06782">
    <property type="entry name" value="cpPDZ_CPP-like"/>
    <property type="match status" value="1"/>
</dbReference>
<dbReference type="SUPFAM" id="SSF50156">
    <property type="entry name" value="PDZ domain-like"/>
    <property type="match status" value="1"/>
</dbReference>
<dbReference type="Gene3D" id="3.30.750.44">
    <property type="match status" value="1"/>
</dbReference>
<dbReference type="PANTHER" id="PTHR32060:SF30">
    <property type="entry name" value="CARBOXY-TERMINAL PROCESSING PROTEASE CTPA"/>
    <property type="match status" value="1"/>
</dbReference>
<dbReference type="SMART" id="SM00245">
    <property type="entry name" value="TSPc"/>
    <property type="match status" value="1"/>
</dbReference>
<dbReference type="AlphaFoldDB" id="A0A382B5F8"/>
<dbReference type="InterPro" id="IPR001478">
    <property type="entry name" value="PDZ"/>
</dbReference>
<evidence type="ECO:0000256" key="2">
    <source>
        <dbReference type="ARBA" id="ARBA00022670"/>
    </source>
</evidence>
<dbReference type="InterPro" id="IPR029045">
    <property type="entry name" value="ClpP/crotonase-like_dom_sf"/>
</dbReference>
<feature type="non-terminal residue" evidence="7">
    <location>
        <position position="387"/>
    </location>
</feature>
<feature type="region of interest" description="Disordered" evidence="5">
    <location>
        <begin position="270"/>
        <end position="289"/>
    </location>
</feature>
<feature type="domain" description="PDZ" evidence="6">
    <location>
        <begin position="98"/>
        <end position="166"/>
    </location>
</feature>
<dbReference type="Gene3D" id="2.30.42.10">
    <property type="match status" value="1"/>
</dbReference>
<dbReference type="PANTHER" id="PTHR32060">
    <property type="entry name" value="TAIL-SPECIFIC PROTEASE"/>
    <property type="match status" value="1"/>
</dbReference>
<evidence type="ECO:0000256" key="1">
    <source>
        <dbReference type="ARBA" id="ARBA00009179"/>
    </source>
</evidence>
<evidence type="ECO:0000313" key="7">
    <source>
        <dbReference type="EMBL" id="SVB08512.1"/>
    </source>
</evidence>
<dbReference type="InterPro" id="IPR005151">
    <property type="entry name" value="Tail-specific_protease"/>
</dbReference>
<evidence type="ECO:0000256" key="5">
    <source>
        <dbReference type="SAM" id="MobiDB-lite"/>
    </source>
</evidence>
<evidence type="ECO:0000256" key="4">
    <source>
        <dbReference type="ARBA" id="ARBA00022825"/>
    </source>
</evidence>
<dbReference type="Pfam" id="PF03572">
    <property type="entry name" value="Peptidase_S41"/>
    <property type="match status" value="1"/>
</dbReference>